<accession>A0AAV7SM15</accession>
<evidence type="ECO:0000313" key="3">
    <source>
        <dbReference type="Proteomes" id="UP001066276"/>
    </source>
</evidence>
<keyword evidence="3" id="KW-1185">Reference proteome</keyword>
<evidence type="ECO:0000256" key="1">
    <source>
        <dbReference type="SAM" id="MobiDB-lite"/>
    </source>
</evidence>
<reference evidence="2" key="1">
    <citation type="journal article" date="2022" name="bioRxiv">
        <title>Sequencing and chromosome-scale assembly of the giantPleurodeles waltlgenome.</title>
        <authorList>
            <person name="Brown T."/>
            <person name="Elewa A."/>
            <person name="Iarovenko S."/>
            <person name="Subramanian E."/>
            <person name="Araus A.J."/>
            <person name="Petzold A."/>
            <person name="Susuki M."/>
            <person name="Suzuki K.-i.T."/>
            <person name="Hayashi T."/>
            <person name="Toyoda A."/>
            <person name="Oliveira C."/>
            <person name="Osipova E."/>
            <person name="Leigh N.D."/>
            <person name="Simon A."/>
            <person name="Yun M.H."/>
        </authorList>
    </citation>
    <scope>NUCLEOTIDE SEQUENCE</scope>
    <source>
        <strain evidence="2">20211129_DDA</strain>
        <tissue evidence="2">Liver</tissue>
    </source>
</reference>
<organism evidence="2 3">
    <name type="scientific">Pleurodeles waltl</name>
    <name type="common">Iberian ribbed newt</name>
    <dbReference type="NCBI Taxonomy" id="8319"/>
    <lineage>
        <taxon>Eukaryota</taxon>
        <taxon>Metazoa</taxon>
        <taxon>Chordata</taxon>
        <taxon>Craniata</taxon>
        <taxon>Vertebrata</taxon>
        <taxon>Euteleostomi</taxon>
        <taxon>Amphibia</taxon>
        <taxon>Batrachia</taxon>
        <taxon>Caudata</taxon>
        <taxon>Salamandroidea</taxon>
        <taxon>Salamandridae</taxon>
        <taxon>Pleurodelinae</taxon>
        <taxon>Pleurodeles</taxon>
    </lineage>
</organism>
<dbReference type="EMBL" id="JANPWB010000008">
    <property type="protein sequence ID" value="KAJ1165066.1"/>
    <property type="molecule type" value="Genomic_DNA"/>
</dbReference>
<protein>
    <submittedName>
        <fullName evidence="2">Uncharacterized protein</fullName>
    </submittedName>
</protein>
<gene>
    <name evidence="2" type="ORF">NDU88_005496</name>
</gene>
<proteinExistence type="predicted"/>
<dbReference type="AlphaFoldDB" id="A0AAV7SM15"/>
<comment type="caution">
    <text evidence="2">The sequence shown here is derived from an EMBL/GenBank/DDBJ whole genome shotgun (WGS) entry which is preliminary data.</text>
</comment>
<dbReference type="Proteomes" id="UP001066276">
    <property type="component" value="Chromosome 4_2"/>
</dbReference>
<evidence type="ECO:0000313" key="2">
    <source>
        <dbReference type="EMBL" id="KAJ1165066.1"/>
    </source>
</evidence>
<name>A0AAV7SM15_PLEWA</name>
<feature type="region of interest" description="Disordered" evidence="1">
    <location>
        <begin position="18"/>
        <end position="41"/>
    </location>
</feature>
<sequence>MTEFQEVTEAEVTHMGKYAEARTYGEGELPGPTLTATLRPRRKDNTISQILDDDGAVWSDPPSVVQQYHDYYTGLHRSRS</sequence>